<reference evidence="1 2" key="1">
    <citation type="submission" date="2021-01" db="EMBL/GenBank/DDBJ databases">
        <title>Whole genome shotgun sequence of Planobispora longispora NBRC 13918.</title>
        <authorList>
            <person name="Komaki H."/>
            <person name="Tamura T."/>
        </authorList>
    </citation>
    <scope>NUCLEOTIDE SEQUENCE [LARGE SCALE GENOMIC DNA]</scope>
    <source>
        <strain evidence="1 2">NBRC 13918</strain>
    </source>
</reference>
<gene>
    <name evidence="1" type="ORF">Plo01_73530</name>
</gene>
<name>A0A8J3RTI5_9ACTN</name>
<dbReference type="EMBL" id="BOOH01000066">
    <property type="protein sequence ID" value="GIH80924.1"/>
    <property type="molecule type" value="Genomic_DNA"/>
</dbReference>
<comment type="caution">
    <text evidence="1">The sequence shown here is derived from an EMBL/GenBank/DDBJ whole genome shotgun (WGS) entry which is preliminary data.</text>
</comment>
<keyword evidence="2" id="KW-1185">Reference proteome</keyword>
<dbReference type="AlphaFoldDB" id="A0A8J3RTI5"/>
<sequence>MSVTPNRRVEPESRPTVRDVVRGVVTDVAPEELPLVAGLQGIDHETAVRRLRRMTSRKEPLGFGLEEITALVTAVVWIALDEALKGAVGAAVETARQRMVKRTRAILGRRDPDPSIPPLTREQLAVVHARVRESAVKLGISEKRAAQIADSLITRLALEPPKGEEE</sequence>
<evidence type="ECO:0000313" key="2">
    <source>
        <dbReference type="Proteomes" id="UP000616724"/>
    </source>
</evidence>
<proteinExistence type="predicted"/>
<dbReference type="Proteomes" id="UP000616724">
    <property type="component" value="Unassembled WGS sequence"/>
</dbReference>
<evidence type="ECO:0000313" key="1">
    <source>
        <dbReference type="EMBL" id="GIH80924.1"/>
    </source>
</evidence>
<protein>
    <submittedName>
        <fullName evidence="1">Uncharacterized protein</fullName>
    </submittedName>
</protein>
<accession>A0A8J3RTI5</accession>
<organism evidence="1 2">
    <name type="scientific">Planobispora longispora</name>
    <dbReference type="NCBI Taxonomy" id="28887"/>
    <lineage>
        <taxon>Bacteria</taxon>
        <taxon>Bacillati</taxon>
        <taxon>Actinomycetota</taxon>
        <taxon>Actinomycetes</taxon>
        <taxon>Streptosporangiales</taxon>
        <taxon>Streptosporangiaceae</taxon>
        <taxon>Planobispora</taxon>
    </lineage>
</organism>